<reference evidence="1" key="1">
    <citation type="submission" date="2021-12" db="EMBL/GenBank/DDBJ databases">
        <authorList>
            <person name="King R."/>
        </authorList>
    </citation>
    <scope>NUCLEOTIDE SEQUENCE</scope>
</reference>
<accession>A0A9P0FLR9</accession>
<proteinExistence type="predicted"/>
<organism evidence="1 2">
    <name type="scientific">Brassicogethes aeneus</name>
    <name type="common">Rape pollen beetle</name>
    <name type="synonym">Meligethes aeneus</name>
    <dbReference type="NCBI Taxonomy" id="1431903"/>
    <lineage>
        <taxon>Eukaryota</taxon>
        <taxon>Metazoa</taxon>
        <taxon>Ecdysozoa</taxon>
        <taxon>Arthropoda</taxon>
        <taxon>Hexapoda</taxon>
        <taxon>Insecta</taxon>
        <taxon>Pterygota</taxon>
        <taxon>Neoptera</taxon>
        <taxon>Endopterygota</taxon>
        <taxon>Coleoptera</taxon>
        <taxon>Polyphaga</taxon>
        <taxon>Cucujiformia</taxon>
        <taxon>Nitidulidae</taxon>
        <taxon>Meligethinae</taxon>
        <taxon>Brassicogethes</taxon>
    </lineage>
</organism>
<dbReference type="EMBL" id="OV121138">
    <property type="protein sequence ID" value="CAH0560545.1"/>
    <property type="molecule type" value="Genomic_DNA"/>
</dbReference>
<sequence>MSGYRNKFSGGEYRKRKAEESTKIDNLLEKIPKISSFMTSSRTVELLAEFDPFLSEHLKLYAHPGSGNTSYLSKTIYEETILLIQNKVLRQISSEVQSTKYFGVFVDSTPDIAHIDQLTIIIRYVRVNGERFSEFLPNIGHKAKYIEDALLKSLENNGLDIMNCRGNLMIMQVICQAFRHESKQLI</sequence>
<dbReference type="OrthoDB" id="6781995at2759"/>
<gene>
    <name evidence="1" type="ORF">MELIAE_LOCUS10280</name>
</gene>
<evidence type="ECO:0000313" key="2">
    <source>
        <dbReference type="Proteomes" id="UP001154078"/>
    </source>
</evidence>
<dbReference type="AlphaFoldDB" id="A0A9P0FLR9"/>
<dbReference type="PANTHER" id="PTHR45749:SF23">
    <property type="entry name" value="ZINC FINGER MYM-TYPE PROTEIN 1-LIKE"/>
    <property type="match status" value="1"/>
</dbReference>
<keyword evidence="2" id="KW-1185">Reference proteome</keyword>
<dbReference type="Proteomes" id="UP001154078">
    <property type="component" value="Chromosome 7"/>
</dbReference>
<protein>
    <recommendedName>
        <fullName evidence="3">DUF4371 domain-containing protein</fullName>
    </recommendedName>
</protein>
<evidence type="ECO:0000313" key="1">
    <source>
        <dbReference type="EMBL" id="CAH0560545.1"/>
    </source>
</evidence>
<dbReference type="PANTHER" id="PTHR45749">
    <property type="match status" value="1"/>
</dbReference>
<evidence type="ECO:0008006" key="3">
    <source>
        <dbReference type="Google" id="ProtNLM"/>
    </source>
</evidence>
<name>A0A9P0FLR9_BRAAE</name>